<keyword evidence="1" id="KW-0812">Transmembrane</keyword>
<feature type="transmembrane region" description="Helical" evidence="1">
    <location>
        <begin position="235"/>
        <end position="267"/>
    </location>
</feature>
<proteinExistence type="predicted"/>
<feature type="transmembrane region" description="Helical" evidence="1">
    <location>
        <begin position="144"/>
        <end position="165"/>
    </location>
</feature>
<comment type="caution">
    <text evidence="2">The sequence shown here is derived from an EMBL/GenBank/DDBJ whole genome shotgun (WGS) entry which is preliminary data.</text>
</comment>
<evidence type="ECO:0000313" key="3">
    <source>
        <dbReference type="Proteomes" id="UP001596065"/>
    </source>
</evidence>
<evidence type="ECO:0000313" key="2">
    <source>
        <dbReference type="EMBL" id="MFC5658397.1"/>
    </source>
</evidence>
<name>A0ABW0WM07_STRNO</name>
<keyword evidence="1" id="KW-0472">Membrane</keyword>
<reference evidence="3" key="1">
    <citation type="journal article" date="2019" name="Int. J. Syst. Evol. Microbiol.">
        <title>The Global Catalogue of Microorganisms (GCM) 10K type strain sequencing project: providing services to taxonomists for standard genome sequencing and annotation.</title>
        <authorList>
            <consortium name="The Broad Institute Genomics Platform"/>
            <consortium name="The Broad Institute Genome Sequencing Center for Infectious Disease"/>
            <person name="Wu L."/>
            <person name="Ma J."/>
        </authorList>
    </citation>
    <scope>NUCLEOTIDE SEQUENCE [LARGE SCALE GENOMIC DNA]</scope>
    <source>
        <strain evidence="3">KCTC 5701</strain>
    </source>
</reference>
<keyword evidence="1" id="KW-1133">Transmembrane helix</keyword>
<feature type="transmembrane region" description="Helical" evidence="1">
    <location>
        <begin position="119"/>
        <end position="138"/>
    </location>
</feature>
<evidence type="ECO:0000256" key="1">
    <source>
        <dbReference type="SAM" id="Phobius"/>
    </source>
</evidence>
<accession>A0ABW0WM07</accession>
<evidence type="ECO:0008006" key="4">
    <source>
        <dbReference type="Google" id="ProtNLM"/>
    </source>
</evidence>
<keyword evidence="3" id="KW-1185">Reference proteome</keyword>
<sequence length="269" mass="28268">MPNTAAELVLRGKRRTALRLEGEVVVLRRPAEELRIPVEAMAEVRAEGRSVEIELLGGAAPVVYRVEGVSAAGAAAFAQAVDQLLPPSDGEAGPVDGLALVDVRPLSSRNMGWLSGQRPVAVAGALLYAGLAAVVGVAGSWGRMAALLGGSFALYAGGFLIYSGVRTQVEQWRLKRRGITVMAQFSHYTNKRLVYTYTTATGQSYTYRTTGTGTDPIEVTYDPARPGDARQVDGLVGMLVIALFLAIAGFVAALGTVLIGHAIAALWSG</sequence>
<dbReference type="Proteomes" id="UP001596065">
    <property type="component" value="Unassembled WGS sequence"/>
</dbReference>
<protein>
    <recommendedName>
        <fullName evidence="4">DUF3592 domain-containing protein</fullName>
    </recommendedName>
</protein>
<organism evidence="2 3">
    <name type="scientific">Streptomyces nogalater</name>
    <dbReference type="NCBI Taxonomy" id="38314"/>
    <lineage>
        <taxon>Bacteria</taxon>
        <taxon>Bacillati</taxon>
        <taxon>Actinomycetota</taxon>
        <taxon>Actinomycetes</taxon>
        <taxon>Kitasatosporales</taxon>
        <taxon>Streptomycetaceae</taxon>
        <taxon>Streptomyces</taxon>
    </lineage>
</organism>
<dbReference type="RefSeq" id="WP_344352593.1">
    <property type="nucleotide sequence ID" value="NZ_BAAASM010000065.1"/>
</dbReference>
<gene>
    <name evidence="2" type="ORF">ACFP3J_23305</name>
</gene>
<dbReference type="EMBL" id="JBHSOE010000044">
    <property type="protein sequence ID" value="MFC5658397.1"/>
    <property type="molecule type" value="Genomic_DNA"/>
</dbReference>